<accession>A0A1L5NR23</accession>
<dbReference type="RefSeq" id="WP_074070822.1">
    <property type="nucleotide sequence ID" value="NZ_CP017104.1"/>
</dbReference>
<geneLocation type="plasmid" evidence="2">
    <name>prgalie4872c</name>
</geneLocation>
<sequence>MQVRNQIENRQRWMAVLARTKCDDLELAWNKLSIGLHYEWLRRPETGLVLVRGRAGGTGSPFNLGEVTMTRCALRLADGTTGFAFVLGRDQRRAELAAVFDALLQRADDVATESRGLVAQFEAIQASRRELKSRKAASTKVDFFAMARGTSPE</sequence>
<keyword evidence="1" id="KW-0614">Plasmid</keyword>
<protein>
    <submittedName>
        <fullName evidence="1">Phosphonate metabolism protein PhnG 2</fullName>
    </submittedName>
</protein>
<dbReference type="NCBIfam" id="TIGR03293">
    <property type="entry name" value="PhnG_redo"/>
    <property type="match status" value="1"/>
</dbReference>
<dbReference type="AlphaFoldDB" id="A0A1L5NR23"/>
<dbReference type="InterPro" id="IPR009609">
    <property type="entry name" value="Phosphonate_metab_PhnG"/>
</dbReference>
<evidence type="ECO:0000313" key="1">
    <source>
        <dbReference type="EMBL" id="APO70299.1"/>
    </source>
</evidence>
<dbReference type="GO" id="GO:0019634">
    <property type="term" value="P:organic phosphonate metabolic process"/>
    <property type="evidence" value="ECO:0007669"/>
    <property type="project" value="InterPro"/>
</dbReference>
<dbReference type="GO" id="GO:0015716">
    <property type="term" value="P:organic phosphonate transport"/>
    <property type="evidence" value="ECO:0007669"/>
    <property type="project" value="InterPro"/>
</dbReference>
<reference evidence="1 2" key="1">
    <citation type="submission" date="2016-09" db="EMBL/GenBank/DDBJ databases">
        <title>The complete genome sequences of Rhizobium gallicum, symbiovars gallicum and phaseoli, symbionts associated to common bean (Phaseolus vulgaris).</title>
        <authorList>
            <person name="Bustos P."/>
            <person name="Santamaria R.I."/>
            <person name="Perez-Carrascal O.M."/>
            <person name="Juarez S."/>
            <person name="Lozano L."/>
            <person name="Martinez-Flores I."/>
            <person name="Martinez-Romero E."/>
            <person name="Cevallos M."/>
            <person name="Romero D."/>
            <person name="Davila G."/>
            <person name="Gonzalez V."/>
        </authorList>
    </citation>
    <scope>NUCLEOTIDE SEQUENCE [LARGE SCALE GENOMIC DNA]</scope>
    <source>
        <strain evidence="1 2">IE4872</strain>
        <plasmid evidence="2">prgalie4872c</plasmid>
    </source>
</reference>
<evidence type="ECO:0000313" key="2">
    <source>
        <dbReference type="Proteomes" id="UP000184749"/>
    </source>
</evidence>
<proteinExistence type="predicted"/>
<organism evidence="1 2">
    <name type="scientific">Rhizobium gallicum</name>
    <dbReference type="NCBI Taxonomy" id="56730"/>
    <lineage>
        <taxon>Bacteria</taxon>
        <taxon>Pseudomonadati</taxon>
        <taxon>Pseudomonadota</taxon>
        <taxon>Alphaproteobacteria</taxon>
        <taxon>Hyphomicrobiales</taxon>
        <taxon>Rhizobiaceae</taxon>
        <taxon>Rhizobium/Agrobacterium group</taxon>
        <taxon>Rhizobium</taxon>
    </lineage>
</organism>
<dbReference type="Pfam" id="PF06754">
    <property type="entry name" value="PhnG"/>
    <property type="match status" value="1"/>
</dbReference>
<dbReference type="Proteomes" id="UP000184749">
    <property type="component" value="Plasmid pRgalIE4872c"/>
</dbReference>
<dbReference type="EMBL" id="CP017104">
    <property type="protein sequence ID" value="APO70299.1"/>
    <property type="molecule type" value="Genomic_DNA"/>
</dbReference>
<gene>
    <name evidence="1" type="primary">phnG-2</name>
    <name evidence="1" type="ORF">IE4872_PC00272</name>
</gene>
<name>A0A1L5NR23_9HYPH</name>